<keyword evidence="5" id="KW-1185">Reference proteome</keyword>
<evidence type="ECO:0000313" key="4">
    <source>
        <dbReference type="EMBL" id="KAJ7020869.1"/>
    </source>
</evidence>
<feature type="transmembrane region" description="Helical" evidence="2">
    <location>
        <begin position="123"/>
        <end position="141"/>
    </location>
</feature>
<reference evidence="4" key="1">
    <citation type="submission" date="2023-03" db="EMBL/GenBank/DDBJ databases">
        <title>Massive genome expansion in bonnet fungi (Mycena s.s.) driven by repeated elements and novel gene families across ecological guilds.</title>
        <authorList>
            <consortium name="Lawrence Berkeley National Laboratory"/>
            <person name="Harder C.B."/>
            <person name="Miyauchi S."/>
            <person name="Viragh M."/>
            <person name="Kuo A."/>
            <person name="Thoen E."/>
            <person name="Andreopoulos B."/>
            <person name="Lu D."/>
            <person name="Skrede I."/>
            <person name="Drula E."/>
            <person name="Henrissat B."/>
            <person name="Morin E."/>
            <person name="Kohler A."/>
            <person name="Barry K."/>
            <person name="LaButti K."/>
            <person name="Morin E."/>
            <person name="Salamov A."/>
            <person name="Lipzen A."/>
            <person name="Mereny Z."/>
            <person name="Hegedus B."/>
            <person name="Baldrian P."/>
            <person name="Stursova M."/>
            <person name="Weitz H."/>
            <person name="Taylor A."/>
            <person name="Grigoriev I.V."/>
            <person name="Nagy L.G."/>
            <person name="Martin F."/>
            <person name="Kauserud H."/>
        </authorList>
    </citation>
    <scope>NUCLEOTIDE SEQUENCE</scope>
    <source>
        <strain evidence="4">CBHHK200</strain>
    </source>
</reference>
<dbReference type="EMBL" id="JARJCM010000248">
    <property type="protein sequence ID" value="KAJ7020869.1"/>
    <property type="molecule type" value="Genomic_DNA"/>
</dbReference>
<feature type="region of interest" description="Disordered" evidence="1">
    <location>
        <begin position="1"/>
        <end position="21"/>
    </location>
</feature>
<evidence type="ECO:0000256" key="2">
    <source>
        <dbReference type="SAM" id="Phobius"/>
    </source>
</evidence>
<accession>A0AAD6S460</accession>
<keyword evidence="2" id="KW-0472">Membrane</keyword>
<evidence type="ECO:0000313" key="5">
    <source>
        <dbReference type="Proteomes" id="UP001218188"/>
    </source>
</evidence>
<feature type="transmembrane region" description="Helical" evidence="2">
    <location>
        <begin position="210"/>
        <end position="236"/>
    </location>
</feature>
<evidence type="ECO:0000259" key="3">
    <source>
        <dbReference type="Pfam" id="PF20153"/>
    </source>
</evidence>
<dbReference type="AlphaFoldDB" id="A0AAD6S460"/>
<comment type="caution">
    <text evidence="4">The sequence shown here is derived from an EMBL/GenBank/DDBJ whole genome shotgun (WGS) entry which is preliminary data.</text>
</comment>
<proteinExistence type="predicted"/>
<protein>
    <recommendedName>
        <fullName evidence="3">DUF6535 domain-containing protein</fullName>
    </recommendedName>
</protein>
<dbReference type="Pfam" id="PF20153">
    <property type="entry name" value="DUF6535"/>
    <property type="match status" value="1"/>
</dbReference>
<keyword evidence="2" id="KW-0812">Transmembrane</keyword>
<dbReference type="Proteomes" id="UP001218188">
    <property type="component" value="Unassembled WGS sequence"/>
</dbReference>
<name>A0AAD6S460_9AGAR</name>
<feature type="transmembrane region" description="Helical" evidence="2">
    <location>
        <begin position="183"/>
        <end position="204"/>
    </location>
</feature>
<evidence type="ECO:0000256" key="1">
    <source>
        <dbReference type="SAM" id="MobiDB-lite"/>
    </source>
</evidence>
<feature type="domain" description="DUF6535" evidence="3">
    <location>
        <begin position="28"/>
        <end position="204"/>
    </location>
</feature>
<keyword evidence="2" id="KW-1133">Transmembrane helix</keyword>
<dbReference type="InterPro" id="IPR045338">
    <property type="entry name" value="DUF6535"/>
</dbReference>
<gene>
    <name evidence="4" type="ORF">C8F04DRAFT_1142441</name>
</gene>
<sequence length="937" mass="104759">MTDVEKSAPGQDRDNPAAEREAPAAKLWAVYVSKAEKYDRSLVESWRSDMEGMLIFAGLFSTSLTAFLIESYKTLIPDSGNASVFLLAQISQQLAASANGTLFPIPPPPTFTPLTSSLVCNGLWFVSLGLSLTCALVATLLEQWARDFLHTADMRSSPVIRARVFSFLYYGLKRFKMHTVVEIIPLLLHASLFFFFAGLVAFLIPVNTVVMALAGAMLTILAIVYSLLTILPLVYLDCPYRTPLSGVFWFLPPILQARSTPQHPIPKPPQTISESMFSRATQYSPERTERDIKALLWTVKSLTDDAELEPFVEAIPDVLWGAAGRLYIYDTLLCRLMKDPDVQLLPRIHNLITSSSSSLLPLPHMRQREILCYKALWALATLSSTDESSHPLLPYEVGATAYRNTDSEILPYAVSANALQQWAGLRASRRLIEETSKHLSLCRADLVANRTTNTTILRSHLRVMESNYLLDFQVRRDSEWETLPQESVLSIIDHCIEQIHDLSLTAPLEVLLDYLTRARLCTSIPYEFTTTLSILAPPKAPLSESLLVLLRTAVNAIAAPHRNDLLPNKNHHWLDDIFENILSYWNPLDNGSPPALPWSVIQYLNDRKYEMARIAAAYALPPGGWKSIPVTISNGPSGYLLSERHAPESMPEPLTAVWVLFYDTRDRPKVPEQWLVQIIDALSRAESPSISPSVLALAKHAFVSMAEKKARASRRPFRVFHNLIAQLKDPLLWAETSLPDALSPYGANGNINEGSDLWNASVRDGDSDSVVFEGSYLREKMHHMAAETRIHILTEFMESCASSHLPFKAVETIQHIGVLSLDPQLAIHPSCQRRFATAVKTLFDAGDLGDRDELLRAIVNLGGFVSNVYSAERRRDTEARDTLRHTFATYQEKLSPTNDSELLVRVRNIVIQFNGKAEGSKDVAADTMHGSFEKFKL</sequence>
<organism evidence="4 5">
    <name type="scientific">Mycena alexandri</name>
    <dbReference type="NCBI Taxonomy" id="1745969"/>
    <lineage>
        <taxon>Eukaryota</taxon>
        <taxon>Fungi</taxon>
        <taxon>Dikarya</taxon>
        <taxon>Basidiomycota</taxon>
        <taxon>Agaricomycotina</taxon>
        <taxon>Agaricomycetes</taxon>
        <taxon>Agaricomycetidae</taxon>
        <taxon>Agaricales</taxon>
        <taxon>Marasmiineae</taxon>
        <taxon>Mycenaceae</taxon>
        <taxon>Mycena</taxon>
    </lineage>
</organism>